<dbReference type="GO" id="GO:0004656">
    <property type="term" value="F:procollagen-proline 4-dioxygenase activity"/>
    <property type="evidence" value="ECO:0007669"/>
    <property type="project" value="TreeGrafter"/>
</dbReference>
<feature type="domain" description="Prolyl 4-hydroxylase alpha subunit" evidence="7">
    <location>
        <begin position="54"/>
        <end position="310"/>
    </location>
</feature>
<dbReference type="EMBL" id="PGCJ01000832">
    <property type="protein sequence ID" value="PLW18416.1"/>
    <property type="molecule type" value="Genomic_DNA"/>
</dbReference>
<dbReference type="GO" id="GO:0005783">
    <property type="term" value="C:endoplasmic reticulum"/>
    <property type="evidence" value="ECO:0007669"/>
    <property type="project" value="TreeGrafter"/>
</dbReference>
<keyword evidence="4" id="KW-0560">Oxidoreductase</keyword>
<evidence type="ECO:0000256" key="5">
    <source>
        <dbReference type="ARBA" id="ARBA00023004"/>
    </source>
</evidence>
<evidence type="ECO:0000313" key="8">
    <source>
        <dbReference type="EMBL" id="PLW18416.1"/>
    </source>
</evidence>
<dbReference type="GO" id="GO:0005506">
    <property type="term" value="F:iron ion binding"/>
    <property type="evidence" value="ECO:0007669"/>
    <property type="project" value="InterPro"/>
</dbReference>
<sequence>MTTPQKSSRKGKQAQLTSSSTQNGAPRRGHATASTGWPSLKRKAKLVVDTVIRTQLMTVSGVLTGEECERMIRALEEIRTEDGELVRFSTTSPVPKRGEAFRYNDRISISDPAFVHALWSHTGLNTLCEAWLREQQHPGAPHRPTPARCWGLNPNLRFYRYRPGHKFEKHFDQSVPISKSDLLLPSQIGQSEIPEKLWTEYTLLIYLTGGSKEGSKKSKKDEDHRAIDYGGSLGSLLSEANRQPLQGGETVFYNTPIRGQKRLAQEHSVAASVSPVAGLALIHRHGSQCLLHEAREVISGAKYVLRSDLVFG</sequence>
<reference evidence="11 12" key="1">
    <citation type="submission" date="2017-11" db="EMBL/GenBank/DDBJ databases">
        <title>De novo assembly and phasing of dikaryotic genomes from two isolates of Puccinia coronata f. sp. avenae, the causal agent of oat crown rust.</title>
        <authorList>
            <person name="Miller M.E."/>
            <person name="Zhang Y."/>
            <person name="Omidvar V."/>
            <person name="Sperschneider J."/>
            <person name="Schwessinger B."/>
            <person name="Raley C."/>
            <person name="Palmer J.M."/>
            <person name="Garnica D."/>
            <person name="Upadhyaya N."/>
            <person name="Rathjen J."/>
            <person name="Taylor J.M."/>
            <person name="Park R.F."/>
            <person name="Dodds P.N."/>
            <person name="Hirsch C.D."/>
            <person name="Kianian S.F."/>
            <person name="Figueroa M."/>
        </authorList>
    </citation>
    <scope>NUCLEOTIDE SEQUENCE [LARGE SCALE GENOMIC DNA]</scope>
    <source>
        <strain evidence="8">12NC29</strain>
        <strain evidence="10">12SD80</strain>
    </source>
</reference>
<keyword evidence="3" id="KW-0223">Dioxygenase</keyword>
<dbReference type="AlphaFoldDB" id="A0A2N5VJ70"/>
<dbReference type="SMART" id="SM00702">
    <property type="entry name" value="P4Hc"/>
    <property type="match status" value="1"/>
</dbReference>
<evidence type="ECO:0000256" key="6">
    <source>
        <dbReference type="SAM" id="MobiDB-lite"/>
    </source>
</evidence>
<dbReference type="EMBL" id="PGCJ01000125">
    <property type="protein sequence ID" value="PLW45749.1"/>
    <property type="molecule type" value="Genomic_DNA"/>
</dbReference>
<comment type="cofactor">
    <cofactor evidence="1">
        <name>L-ascorbate</name>
        <dbReference type="ChEBI" id="CHEBI:38290"/>
    </cofactor>
</comment>
<dbReference type="Gene3D" id="2.60.120.620">
    <property type="entry name" value="q2cbj1_9rhob like domain"/>
    <property type="match status" value="1"/>
</dbReference>
<evidence type="ECO:0000256" key="3">
    <source>
        <dbReference type="ARBA" id="ARBA00022964"/>
    </source>
</evidence>
<accession>A0A2N5VJ70</accession>
<dbReference type="InterPro" id="IPR045054">
    <property type="entry name" value="P4HA-like"/>
</dbReference>
<evidence type="ECO:0000256" key="4">
    <source>
        <dbReference type="ARBA" id="ARBA00023002"/>
    </source>
</evidence>
<feature type="compositionally biased region" description="Polar residues" evidence="6">
    <location>
        <begin position="14"/>
        <end position="24"/>
    </location>
</feature>
<evidence type="ECO:0000259" key="7">
    <source>
        <dbReference type="SMART" id="SM00702"/>
    </source>
</evidence>
<dbReference type="EMBL" id="PGCI01000013">
    <property type="protein sequence ID" value="PLW50032.1"/>
    <property type="molecule type" value="Genomic_DNA"/>
</dbReference>
<evidence type="ECO:0000313" key="10">
    <source>
        <dbReference type="EMBL" id="PLW50032.1"/>
    </source>
</evidence>
<proteinExistence type="predicted"/>
<comment type="caution">
    <text evidence="10">The sequence shown here is derived from an EMBL/GenBank/DDBJ whole genome shotgun (WGS) entry which is preliminary data.</text>
</comment>
<dbReference type="OrthoDB" id="69177at2759"/>
<feature type="region of interest" description="Disordered" evidence="6">
    <location>
        <begin position="1"/>
        <end position="36"/>
    </location>
</feature>
<dbReference type="GO" id="GO:0031418">
    <property type="term" value="F:L-ascorbic acid binding"/>
    <property type="evidence" value="ECO:0007669"/>
    <property type="project" value="InterPro"/>
</dbReference>
<dbReference type="Proteomes" id="UP000235388">
    <property type="component" value="Unassembled WGS sequence"/>
</dbReference>
<keyword evidence="11" id="KW-1185">Reference proteome</keyword>
<name>A0A2N5VJ70_9BASI</name>
<dbReference type="Proteomes" id="UP000235392">
    <property type="component" value="Unassembled WGS sequence"/>
</dbReference>
<dbReference type="InterPro" id="IPR006620">
    <property type="entry name" value="Pro_4_hyd_alph"/>
</dbReference>
<keyword evidence="2" id="KW-0479">Metal-binding</keyword>
<gene>
    <name evidence="9" type="ORF">PCANC_08042</name>
    <name evidence="8" type="ORF">PCANC_08826</name>
    <name evidence="10" type="ORF">PCASD_01279</name>
</gene>
<dbReference type="PANTHER" id="PTHR10869">
    <property type="entry name" value="PROLYL 4-HYDROXYLASE ALPHA SUBUNIT"/>
    <property type="match status" value="1"/>
</dbReference>
<evidence type="ECO:0000256" key="1">
    <source>
        <dbReference type="ARBA" id="ARBA00001961"/>
    </source>
</evidence>
<dbReference type="PANTHER" id="PTHR10869:SF236">
    <property type="entry name" value="PROLYL 4-HYDROXYLASE ALPHA SUBUNIT DOMAIN-CONTAINING PROTEIN"/>
    <property type="match status" value="1"/>
</dbReference>
<evidence type="ECO:0000313" key="9">
    <source>
        <dbReference type="EMBL" id="PLW45749.1"/>
    </source>
</evidence>
<keyword evidence="5" id="KW-0408">Iron</keyword>
<evidence type="ECO:0000313" key="11">
    <source>
        <dbReference type="Proteomes" id="UP000235388"/>
    </source>
</evidence>
<evidence type="ECO:0000256" key="2">
    <source>
        <dbReference type="ARBA" id="ARBA00022723"/>
    </source>
</evidence>
<organism evidence="10 12">
    <name type="scientific">Puccinia coronata f. sp. avenae</name>
    <dbReference type="NCBI Taxonomy" id="200324"/>
    <lineage>
        <taxon>Eukaryota</taxon>
        <taxon>Fungi</taxon>
        <taxon>Dikarya</taxon>
        <taxon>Basidiomycota</taxon>
        <taxon>Pucciniomycotina</taxon>
        <taxon>Pucciniomycetes</taxon>
        <taxon>Pucciniales</taxon>
        <taxon>Pucciniaceae</taxon>
        <taxon>Puccinia</taxon>
    </lineage>
</organism>
<evidence type="ECO:0000313" key="12">
    <source>
        <dbReference type="Proteomes" id="UP000235392"/>
    </source>
</evidence>
<protein>
    <recommendedName>
        <fullName evidence="7">Prolyl 4-hydroxylase alpha subunit domain-containing protein</fullName>
    </recommendedName>
</protein>